<sequence>MKKICFALLICLINLNIACSKKPVGGDSPTDSANTGNTPAAPVSYTGLLVALTNNTSKKIEIYDPVSTDWNLSDAKKWSWGPTVNLGFSADENSKFGGGTDFKPRKMPIWQNADYAAISDNSFAAIIEYPSGVRKWSKIISGNLHSAELLPNGNIALAASDGNWIRVYASSQGPDNNTYAEYTLLAAHAVLWDPDLSVLWVTGQDPSTNAHILTALAIAGTDAKPELTEVITYRKTLPTAWGHEIGAYYGNKNLLWVTSNGGEYVFNKTTKSFSTAPTNGLTFVKGIINQPSGQIVLVRPDANKNPRPAIGCTLNDWSTSTIDFYAANGQWQGARIVNGACFYKLKLVNDSYQ</sequence>
<protein>
    <recommendedName>
        <fullName evidence="4">WD40 repeat protein</fullName>
    </recommendedName>
</protein>
<evidence type="ECO:0000313" key="2">
    <source>
        <dbReference type="EMBL" id="MBE9666832.1"/>
    </source>
</evidence>
<dbReference type="InterPro" id="IPR045383">
    <property type="entry name" value="DUF6528"/>
</dbReference>
<keyword evidence="3" id="KW-1185">Reference proteome</keyword>
<gene>
    <name evidence="2" type="ORF">IRJ18_10710</name>
</gene>
<keyword evidence="1" id="KW-0732">Signal</keyword>
<reference evidence="2 3" key="1">
    <citation type="submission" date="2020-10" db="EMBL/GenBank/DDBJ databases">
        <title>Mucilaginibacter mali sp. nov., isolated from rhizosphere soil of apple orchard.</title>
        <authorList>
            <person name="Lee J.-S."/>
            <person name="Kim H.S."/>
            <person name="Kim J.-S."/>
        </authorList>
    </citation>
    <scope>NUCLEOTIDE SEQUENCE [LARGE SCALE GENOMIC DNA]</scope>
    <source>
        <strain evidence="2 3">KCTC 23157</strain>
    </source>
</reference>
<feature type="chain" id="PRO_5046265652" description="WD40 repeat protein" evidence="1">
    <location>
        <begin position="19"/>
        <end position="353"/>
    </location>
</feature>
<evidence type="ECO:0008006" key="4">
    <source>
        <dbReference type="Google" id="ProtNLM"/>
    </source>
</evidence>
<organism evidence="2 3">
    <name type="scientific">Mucilaginibacter boryungensis</name>
    <dbReference type="NCBI Taxonomy" id="768480"/>
    <lineage>
        <taxon>Bacteria</taxon>
        <taxon>Pseudomonadati</taxon>
        <taxon>Bacteroidota</taxon>
        <taxon>Sphingobacteriia</taxon>
        <taxon>Sphingobacteriales</taxon>
        <taxon>Sphingobacteriaceae</taxon>
        <taxon>Mucilaginibacter</taxon>
    </lineage>
</organism>
<dbReference type="InterPro" id="IPR011044">
    <property type="entry name" value="Quino_amine_DH_bsu"/>
</dbReference>
<accession>A0ABR9XI13</accession>
<dbReference type="EMBL" id="JADFFM010000001">
    <property type="protein sequence ID" value="MBE9666832.1"/>
    <property type="molecule type" value="Genomic_DNA"/>
</dbReference>
<dbReference type="SUPFAM" id="SSF50969">
    <property type="entry name" value="YVTN repeat-like/Quinoprotein amine dehydrogenase"/>
    <property type="match status" value="1"/>
</dbReference>
<dbReference type="Proteomes" id="UP000632774">
    <property type="component" value="Unassembled WGS sequence"/>
</dbReference>
<comment type="caution">
    <text evidence="2">The sequence shown here is derived from an EMBL/GenBank/DDBJ whole genome shotgun (WGS) entry which is preliminary data.</text>
</comment>
<dbReference type="Pfam" id="PF20138">
    <property type="entry name" value="DUF6528"/>
    <property type="match status" value="1"/>
</dbReference>
<evidence type="ECO:0000313" key="3">
    <source>
        <dbReference type="Proteomes" id="UP000632774"/>
    </source>
</evidence>
<dbReference type="RefSeq" id="WP_194106172.1">
    <property type="nucleotide sequence ID" value="NZ_JADFFM010000001.1"/>
</dbReference>
<feature type="signal peptide" evidence="1">
    <location>
        <begin position="1"/>
        <end position="18"/>
    </location>
</feature>
<evidence type="ECO:0000256" key="1">
    <source>
        <dbReference type="SAM" id="SignalP"/>
    </source>
</evidence>
<proteinExistence type="predicted"/>
<name>A0ABR9XI13_9SPHI</name>